<evidence type="ECO:0000256" key="1">
    <source>
        <dbReference type="SAM" id="MobiDB-lite"/>
    </source>
</evidence>
<comment type="caution">
    <text evidence="3">The sequence shown here is derived from an EMBL/GenBank/DDBJ whole genome shotgun (WGS) entry which is preliminary data.</text>
</comment>
<organism evidence="3 4">
    <name type="scientific">Streptomyces polychromogenes</name>
    <dbReference type="NCBI Taxonomy" id="67342"/>
    <lineage>
        <taxon>Bacteria</taxon>
        <taxon>Bacillati</taxon>
        <taxon>Actinomycetota</taxon>
        <taxon>Actinomycetes</taxon>
        <taxon>Kitasatosporales</taxon>
        <taxon>Streptomycetaceae</taxon>
        <taxon>Streptomyces</taxon>
    </lineage>
</organism>
<feature type="chain" id="PRO_5046296990" evidence="2">
    <location>
        <begin position="25"/>
        <end position="248"/>
    </location>
</feature>
<sequence length="248" mass="24609">MNLRKFVVATALGATVLTAVPALVAPHEAAASACDQLSECGNTTGDESGGGGWDDGGSGNGGGDDGSGGGDDGSGGGGDGGGGEVVVIEGSIDRGDTLPSVPRDPDEPTVTVESGGVGGGGGGGGGDSVVRFREGPIAQMKTGCVRNTSDATLKVLSSAKYTVSYKVNTDITATVEKALSLKLGAELNTSIEKSVGYEVTIAPGQSWALAVDYQTVEFAVTTTNWLGQTTTDWVNVVMPTGTVNSVSC</sequence>
<feature type="compositionally biased region" description="Gly residues" evidence="1">
    <location>
        <begin position="47"/>
        <end position="84"/>
    </location>
</feature>
<evidence type="ECO:0000313" key="4">
    <source>
        <dbReference type="Proteomes" id="UP001501867"/>
    </source>
</evidence>
<feature type="compositionally biased region" description="Gly residues" evidence="1">
    <location>
        <begin position="115"/>
        <end position="126"/>
    </location>
</feature>
<reference evidence="4" key="1">
    <citation type="journal article" date="2019" name="Int. J. Syst. Evol. Microbiol.">
        <title>The Global Catalogue of Microorganisms (GCM) 10K type strain sequencing project: providing services to taxonomists for standard genome sequencing and annotation.</title>
        <authorList>
            <consortium name="The Broad Institute Genomics Platform"/>
            <consortium name="The Broad Institute Genome Sequencing Center for Infectious Disease"/>
            <person name="Wu L."/>
            <person name="Ma J."/>
        </authorList>
    </citation>
    <scope>NUCLEOTIDE SEQUENCE [LARGE SCALE GENOMIC DNA]</scope>
    <source>
        <strain evidence="4">JCM 4505</strain>
    </source>
</reference>
<gene>
    <name evidence="3" type="ORF">GCM10010302_12270</name>
</gene>
<dbReference type="InterPro" id="IPR046311">
    <property type="entry name" value="DUF6426"/>
</dbReference>
<evidence type="ECO:0000313" key="3">
    <source>
        <dbReference type="EMBL" id="GAA0276193.1"/>
    </source>
</evidence>
<dbReference type="RefSeq" id="WP_344153609.1">
    <property type="nucleotide sequence ID" value="NZ_BAAABV010000010.1"/>
</dbReference>
<proteinExistence type="predicted"/>
<feature type="signal peptide" evidence="2">
    <location>
        <begin position="1"/>
        <end position="24"/>
    </location>
</feature>
<accession>A0ABP3EUH8</accession>
<keyword evidence="4" id="KW-1185">Reference proteome</keyword>
<dbReference type="Proteomes" id="UP001501867">
    <property type="component" value="Unassembled WGS sequence"/>
</dbReference>
<name>A0ABP3EUH8_9ACTN</name>
<keyword evidence="2" id="KW-0732">Signal</keyword>
<dbReference type="EMBL" id="BAAABV010000010">
    <property type="protein sequence ID" value="GAA0276193.1"/>
    <property type="molecule type" value="Genomic_DNA"/>
</dbReference>
<evidence type="ECO:0000256" key="2">
    <source>
        <dbReference type="SAM" id="SignalP"/>
    </source>
</evidence>
<dbReference type="Pfam" id="PF19990">
    <property type="entry name" value="DUF6426"/>
    <property type="match status" value="1"/>
</dbReference>
<feature type="region of interest" description="Disordered" evidence="1">
    <location>
        <begin position="42"/>
        <end position="126"/>
    </location>
</feature>
<protein>
    <submittedName>
        <fullName evidence="3">Uncharacterized protein</fullName>
    </submittedName>
</protein>